<proteinExistence type="predicted"/>
<evidence type="ECO:0000259" key="8">
    <source>
        <dbReference type="Pfam" id="PF00884"/>
    </source>
</evidence>
<evidence type="ECO:0000313" key="9">
    <source>
        <dbReference type="EMBL" id="HJA72153.1"/>
    </source>
</evidence>
<accession>A0A9D2HKU9</accession>
<feature type="transmembrane region" description="Helical" evidence="7">
    <location>
        <begin position="48"/>
        <end position="68"/>
    </location>
</feature>
<feature type="transmembrane region" description="Helical" evidence="7">
    <location>
        <begin position="15"/>
        <end position="36"/>
    </location>
</feature>
<protein>
    <submittedName>
        <fullName evidence="9">Sulfatase-like hydrolase/transferase</fullName>
    </submittedName>
</protein>
<dbReference type="Gene3D" id="3.40.720.10">
    <property type="entry name" value="Alkaline Phosphatase, subunit A"/>
    <property type="match status" value="1"/>
</dbReference>
<dbReference type="InterPro" id="IPR050448">
    <property type="entry name" value="OpgB/LTA_synthase_biosynth"/>
</dbReference>
<dbReference type="GO" id="GO:0005886">
    <property type="term" value="C:plasma membrane"/>
    <property type="evidence" value="ECO:0007669"/>
    <property type="project" value="UniProtKB-SubCell"/>
</dbReference>
<reference evidence="9" key="2">
    <citation type="submission" date="2021-04" db="EMBL/GenBank/DDBJ databases">
        <authorList>
            <person name="Gilroy R."/>
        </authorList>
    </citation>
    <scope>NUCLEOTIDE SEQUENCE</scope>
    <source>
        <strain evidence="9">CHK178-16964</strain>
    </source>
</reference>
<evidence type="ECO:0000256" key="5">
    <source>
        <dbReference type="ARBA" id="ARBA00022989"/>
    </source>
</evidence>
<dbReference type="Proteomes" id="UP000823900">
    <property type="component" value="Unassembled WGS sequence"/>
</dbReference>
<feature type="transmembrane region" description="Helical" evidence="7">
    <location>
        <begin position="74"/>
        <end position="94"/>
    </location>
</feature>
<sequence>MSKEETVTSKNTRALLGKAAGILVLLLSPGAMYVIFENITGDIGNIPFLYAALNMAAYYIFYFLLFALAGSTRVVYPLLNAALTVLALAEYFVVSFRSRPIMLGDLMAVRTAATVSGGYSYEFTPKLIALILISVFFSVCAIAFSFKIKRLKVRIGALLGMILLTAGSGAWFYKAGIRQAGIDINMWDPLFSYQENGYILSTLYAFSFIDINPPEGYSTSAVADIDERIREDYREEYESRGYLWKDETSDMVPENIICIMNESFSDLSVVGSFETDVPYLENYNSLEENCLKGHLYMPVHGAMTCNSEYEFLTGNAMSFCPPGSVPYQVYMNQTVYGLPLTLKDQGYHTVAMHPYPGYNWNRNQAFEAMGFDEFLDEDDFETMDTIRGYCSDRSNYDKIISVTEEKEKGEPLFIFNVTMQNHGGYVNEEYESQVHLTQLADMPQTEQYLSLIRESDEALGYLLDYYKEVEEPTMIIMFGDHQPAVETEFYEALYGKKMEDISEEENIRRFITPFLVWTNYHTESGYVDKMSAAYLSNVIVERANLEPTDYQIFMDKMYEQTPVIHPLGYYDGDGVWSDWDGWKEDGENYPMFKDYYILHYNNMFGGKKKNTDVFAVHPQS</sequence>
<keyword evidence="5 7" id="KW-1133">Transmembrane helix</keyword>
<dbReference type="GO" id="GO:0016787">
    <property type="term" value="F:hydrolase activity"/>
    <property type="evidence" value="ECO:0007669"/>
    <property type="project" value="UniProtKB-KW"/>
</dbReference>
<evidence type="ECO:0000256" key="3">
    <source>
        <dbReference type="ARBA" id="ARBA00022475"/>
    </source>
</evidence>
<reference evidence="9" key="1">
    <citation type="journal article" date="2021" name="PeerJ">
        <title>Extensive microbial diversity within the chicken gut microbiome revealed by metagenomics and culture.</title>
        <authorList>
            <person name="Gilroy R."/>
            <person name="Ravi A."/>
            <person name="Getino M."/>
            <person name="Pursley I."/>
            <person name="Horton D.L."/>
            <person name="Alikhan N.F."/>
            <person name="Baker D."/>
            <person name="Gharbi K."/>
            <person name="Hall N."/>
            <person name="Watson M."/>
            <person name="Adriaenssens E.M."/>
            <person name="Foster-Nyarko E."/>
            <person name="Jarju S."/>
            <person name="Secka A."/>
            <person name="Antonio M."/>
            <person name="Oren A."/>
            <person name="Chaudhuri R.R."/>
            <person name="La Ragione R."/>
            <person name="Hildebrand F."/>
            <person name="Pallen M.J."/>
        </authorList>
    </citation>
    <scope>NUCLEOTIDE SEQUENCE</scope>
    <source>
        <strain evidence="9">CHK178-16964</strain>
    </source>
</reference>
<dbReference type="EMBL" id="DWZA01000099">
    <property type="protein sequence ID" value="HJA72153.1"/>
    <property type="molecule type" value="Genomic_DNA"/>
</dbReference>
<feature type="domain" description="Sulfatase N-terminal" evidence="8">
    <location>
        <begin position="255"/>
        <end position="536"/>
    </location>
</feature>
<dbReference type="SUPFAM" id="SSF53649">
    <property type="entry name" value="Alkaline phosphatase-like"/>
    <property type="match status" value="1"/>
</dbReference>
<evidence type="ECO:0000256" key="7">
    <source>
        <dbReference type="SAM" id="Phobius"/>
    </source>
</evidence>
<evidence type="ECO:0000256" key="4">
    <source>
        <dbReference type="ARBA" id="ARBA00022692"/>
    </source>
</evidence>
<evidence type="ECO:0000256" key="1">
    <source>
        <dbReference type="ARBA" id="ARBA00004651"/>
    </source>
</evidence>
<keyword evidence="3" id="KW-1003">Cell membrane</keyword>
<dbReference type="PANTHER" id="PTHR47371">
    <property type="entry name" value="LIPOTEICHOIC ACID SYNTHASE"/>
    <property type="match status" value="1"/>
</dbReference>
<comment type="subcellular location">
    <subcellularLocation>
        <location evidence="1">Cell membrane</location>
        <topology evidence="1">Multi-pass membrane protein</topology>
    </subcellularLocation>
</comment>
<feature type="transmembrane region" description="Helical" evidence="7">
    <location>
        <begin position="127"/>
        <end position="146"/>
    </location>
</feature>
<evidence type="ECO:0000256" key="2">
    <source>
        <dbReference type="ARBA" id="ARBA00004936"/>
    </source>
</evidence>
<evidence type="ECO:0000256" key="6">
    <source>
        <dbReference type="ARBA" id="ARBA00023136"/>
    </source>
</evidence>
<evidence type="ECO:0000313" key="10">
    <source>
        <dbReference type="Proteomes" id="UP000823900"/>
    </source>
</evidence>
<dbReference type="CDD" id="cd16015">
    <property type="entry name" value="LTA_synthase"/>
    <property type="match status" value="1"/>
</dbReference>
<dbReference type="InterPro" id="IPR017850">
    <property type="entry name" value="Alkaline_phosphatase_core_sf"/>
</dbReference>
<keyword evidence="9" id="KW-0378">Hydrolase</keyword>
<feature type="transmembrane region" description="Helical" evidence="7">
    <location>
        <begin position="153"/>
        <end position="173"/>
    </location>
</feature>
<dbReference type="InterPro" id="IPR000917">
    <property type="entry name" value="Sulfatase_N"/>
</dbReference>
<dbReference type="Pfam" id="PF00884">
    <property type="entry name" value="Sulfatase"/>
    <property type="match status" value="1"/>
</dbReference>
<name>A0A9D2HKU9_9FIRM</name>
<keyword evidence="4 7" id="KW-0812">Transmembrane</keyword>
<organism evidence="9 10">
    <name type="scientific">Candidatus Lachnoclostridium stercoravium</name>
    <dbReference type="NCBI Taxonomy" id="2838633"/>
    <lineage>
        <taxon>Bacteria</taxon>
        <taxon>Bacillati</taxon>
        <taxon>Bacillota</taxon>
        <taxon>Clostridia</taxon>
        <taxon>Lachnospirales</taxon>
        <taxon>Lachnospiraceae</taxon>
    </lineage>
</organism>
<dbReference type="AlphaFoldDB" id="A0A9D2HKU9"/>
<comment type="pathway">
    <text evidence="2">Cell wall biogenesis; lipoteichoic acid biosynthesis.</text>
</comment>
<keyword evidence="6 7" id="KW-0472">Membrane</keyword>
<comment type="caution">
    <text evidence="9">The sequence shown here is derived from an EMBL/GenBank/DDBJ whole genome shotgun (WGS) entry which is preliminary data.</text>
</comment>
<dbReference type="PANTHER" id="PTHR47371:SF3">
    <property type="entry name" value="PHOSPHOGLYCEROL TRANSFERASE I"/>
    <property type="match status" value="1"/>
</dbReference>
<gene>
    <name evidence="9" type="ORF">IAA07_11370</name>
</gene>